<dbReference type="Proteomes" id="UP000779070">
    <property type="component" value="Unassembled WGS sequence"/>
</dbReference>
<accession>A0ABS3A266</accession>
<protein>
    <submittedName>
        <fullName evidence="2">Uncharacterized protein</fullName>
    </submittedName>
</protein>
<reference evidence="2 3" key="1">
    <citation type="submission" date="2021-02" db="EMBL/GenBank/DDBJ databases">
        <title>Draft Genome Sequences of 5 Vibrio neptunius Strains Isolated From of Bivalve Hatcheries.</title>
        <authorList>
            <person name="Galvis F."/>
            <person name="Barja J.L."/>
            <person name="Lemos M.L."/>
            <person name="Balado M."/>
        </authorList>
    </citation>
    <scope>NUCLEOTIDE SEQUENCE [LARGE SCALE GENOMIC DNA]</scope>
    <source>
        <strain evidence="2 3">PP-145.98</strain>
    </source>
</reference>
<organism evidence="2 3">
    <name type="scientific">Vibrio neptunius</name>
    <dbReference type="NCBI Taxonomy" id="170651"/>
    <lineage>
        <taxon>Bacteria</taxon>
        <taxon>Pseudomonadati</taxon>
        <taxon>Pseudomonadota</taxon>
        <taxon>Gammaproteobacteria</taxon>
        <taxon>Vibrionales</taxon>
        <taxon>Vibrionaceae</taxon>
        <taxon>Vibrio</taxon>
    </lineage>
</organism>
<keyword evidence="1" id="KW-0472">Membrane</keyword>
<dbReference type="EMBL" id="JAFHLB010000014">
    <property type="protein sequence ID" value="MBN3578488.1"/>
    <property type="molecule type" value="Genomic_DNA"/>
</dbReference>
<proteinExistence type="predicted"/>
<keyword evidence="1" id="KW-0812">Transmembrane</keyword>
<sequence length="115" mass="13193">MKKISLALFLLIVLSSAFMNSYNHYGDIVEKVIAFIIPLLNYIVVIALFAKFKGAALFTKLQLRVIAILYVMIVFVEYGYPIFEYSEQTLPSDYLFNLSLQFVLNVIIARTILDE</sequence>
<dbReference type="RefSeq" id="WP_206370146.1">
    <property type="nucleotide sequence ID" value="NZ_CAWPTM010000051.1"/>
</dbReference>
<feature type="transmembrane region" description="Helical" evidence="1">
    <location>
        <begin position="29"/>
        <end position="49"/>
    </location>
</feature>
<gene>
    <name evidence="2" type="ORF">JYA62_12525</name>
</gene>
<keyword evidence="1" id="KW-1133">Transmembrane helix</keyword>
<keyword evidence="3" id="KW-1185">Reference proteome</keyword>
<comment type="caution">
    <text evidence="2">The sequence shown here is derived from an EMBL/GenBank/DDBJ whole genome shotgun (WGS) entry which is preliminary data.</text>
</comment>
<feature type="transmembrane region" description="Helical" evidence="1">
    <location>
        <begin position="61"/>
        <end position="82"/>
    </location>
</feature>
<evidence type="ECO:0000313" key="2">
    <source>
        <dbReference type="EMBL" id="MBN3578488.1"/>
    </source>
</evidence>
<evidence type="ECO:0000256" key="1">
    <source>
        <dbReference type="SAM" id="Phobius"/>
    </source>
</evidence>
<evidence type="ECO:0000313" key="3">
    <source>
        <dbReference type="Proteomes" id="UP000779070"/>
    </source>
</evidence>
<name>A0ABS3A266_9VIBR</name>